<evidence type="ECO:0000313" key="2">
    <source>
        <dbReference type="EMBL" id="WRO23042.1"/>
    </source>
</evidence>
<accession>A0AAU0URN4</accession>
<dbReference type="AlphaFoldDB" id="A0AAU0URN4"/>
<feature type="transmembrane region" description="Helical" evidence="1">
    <location>
        <begin position="73"/>
        <end position="93"/>
    </location>
</feature>
<feature type="transmembrane region" description="Helical" evidence="1">
    <location>
        <begin position="139"/>
        <end position="156"/>
    </location>
</feature>
<keyword evidence="1" id="KW-1133">Transmembrane helix</keyword>
<feature type="transmembrane region" description="Helical" evidence="1">
    <location>
        <begin position="168"/>
        <end position="193"/>
    </location>
</feature>
<feature type="transmembrane region" description="Helical" evidence="1">
    <location>
        <begin position="46"/>
        <end position="67"/>
    </location>
</feature>
<keyword evidence="1" id="KW-0472">Membrane</keyword>
<keyword evidence="1" id="KW-0812">Transmembrane</keyword>
<reference evidence="2 3" key="1">
    <citation type="submission" date="2023-04" db="EMBL/GenBank/DDBJ databases">
        <authorList>
            <person name="Hsu D."/>
        </authorList>
    </citation>
    <scope>NUCLEOTIDE SEQUENCE [LARGE SCALE GENOMIC DNA]</scope>
    <source>
        <strain evidence="2 3">MK1</strain>
    </source>
</reference>
<name>A0AAU0URN4_9FIRM</name>
<dbReference type="KEGG" id="dbc:MFMK1_002888"/>
<keyword evidence="3" id="KW-1185">Reference proteome</keyword>
<protein>
    <submittedName>
        <fullName evidence="2">Uncharacterized protein</fullName>
    </submittedName>
</protein>
<sequence length="273" mass="29616">MTEIITVYLLALFNYALARSMQPPLMAFLNHSDITRSNHAGHKIPYLGGLTPLFGVAGGLYLAALLLPVKREAALLLVAAMIMGGVGFLDDLWGGDSKGFRGHISALMRQRKMTTGFVKAVGGGLTAFAAAVIYSSIPWVVVVNTLMIALTTNFLNLMDLRPGRALKLFFFVGVLLLLIPGPFLPKGLIWLIIAPALVFFPWDLSGEAMLGDVGANILGVLLGLTMMWALPEMLKVALVALLVALHWYGEKVSFTRVIEGNNLLNRLDRLGRD</sequence>
<dbReference type="EMBL" id="CP121694">
    <property type="protein sequence ID" value="WRO23042.1"/>
    <property type="molecule type" value="Genomic_DNA"/>
</dbReference>
<feature type="transmembrane region" description="Helical" evidence="1">
    <location>
        <begin position="213"/>
        <end position="230"/>
    </location>
</feature>
<gene>
    <name evidence="2" type="ORF">MFMK1_002888</name>
</gene>
<evidence type="ECO:0000313" key="3">
    <source>
        <dbReference type="Proteomes" id="UP001329915"/>
    </source>
</evidence>
<dbReference type="Proteomes" id="UP001329915">
    <property type="component" value="Chromosome"/>
</dbReference>
<organism evidence="2 3">
    <name type="scientific">Metallumcola ferriviriculae</name>
    <dbReference type="NCBI Taxonomy" id="3039180"/>
    <lineage>
        <taxon>Bacteria</taxon>
        <taxon>Bacillati</taxon>
        <taxon>Bacillota</taxon>
        <taxon>Clostridia</taxon>
        <taxon>Neomoorellales</taxon>
        <taxon>Desulfitibacteraceae</taxon>
        <taxon>Metallumcola</taxon>
    </lineage>
</organism>
<evidence type="ECO:0000256" key="1">
    <source>
        <dbReference type="SAM" id="Phobius"/>
    </source>
</evidence>
<proteinExistence type="predicted"/>
<dbReference type="RefSeq" id="WP_366922430.1">
    <property type="nucleotide sequence ID" value="NZ_CP121694.1"/>
</dbReference>